<dbReference type="InterPro" id="IPR051557">
    <property type="entry name" value="NipSnap_domain"/>
</dbReference>
<dbReference type="EMBL" id="QJUL01000023">
    <property type="protein sequence ID" value="TBU89967.1"/>
    <property type="molecule type" value="Genomic_DNA"/>
</dbReference>
<feature type="domain" description="NIPSNAP" evidence="2">
    <location>
        <begin position="15"/>
        <end position="70"/>
    </location>
</feature>
<evidence type="ECO:0000313" key="4">
    <source>
        <dbReference type="Proteomes" id="UP000293172"/>
    </source>
</evidence>
<evidence type="ECO:0000256" key="1">
    <source>
        <dbReference type="ARBA" id="ARBA00005291"/>
    </source>
</evidence>
<protein>
    <submittedName>
        <fullName evidence="3">NIPSNAP family protein</fullName>
    </submittedName>
</protein>
<feature type="domain" description="NIPSNAP" evidence="2">
    <location>
        <begin position="105"/>
        <end position="200"/>
    </location>
</feature>
<evidence type="ECO:0000313" key="3">
    <source>
        <dbReference type="EMBL" id="TBU89967.1"/>
    </source>
</evidence>
<organism evidence="3 4">
    <name type="scientific">Phytopseudomonas dryadis</name>
    <dbReference type="NCBI Taxonomy" id="2487520"/>
    <lineage>
        <taxon>Bacteria</taxon>
        <taxon>Pseudomonadati</taxon>
        <taxon>Pseudomonadota</taxon>
        <taxon>Gammaproteobacteria</taxon>
        <taxon>Pseudomonadales</taxon>
        <taxon>Pseudomonadaceae</taxon>
        <taxon>Phytopseudomonas</taxon>
    </lineage>
</organism>
<dbReference type="Proteomes" id="UP000293172">
    <property type="component" value="Unassembled WGS sequence"/>
</dbReference>
<dbReference type="Gene3D" id="3.30.70.100">
    <property type="match status" value="2"/>
</dbReference>
<evidence type="ECO:0000259" key="2">
    <source>
        <dbReference type="Pfam" id="PF07978"/>
    </source>
</evidence>
<dbReference type="Pfam" id="PF07978">
    <property type="entry name" value="NIPSNAP"/>
    <property type="match status" value="2"/>
</dbReference>
<dbReference type="PANTHER" id="PTHR21017">
    <property type="entry name" value="NIPSNAP-RELATED"/>
    <property type="match status" value="1"/>
</dbReference>
<dbReference type="SUPFAM" id="SSF54909">
    <property type="entry name" value="Dimeric alpha+beta barrel"/>
    <property type="match status" value="2"/>
</dbReference>
<proteinExistence type="inferred from homology"/>
<gene>
    <name evidence="3" type="ORF">DNK44_15820</name>
</gene>
<dbReference type="RefSeq" id="WP_131198459.1">
    <property type="nucleotide sequence ID" value="NZ_QJUL01000023.1"/>
</dbReference>
<dbReference type="InterPro" id="IPR012577">
    <property type="entry name" value="NIPSNAP"/>
</dbReference>
<name>A0A4Q9QZC8_9GAMM</name>
<comment type="caution">
    <text evidence="3">The sequence shown here is derived from an EMBL/GenBank/DDBJ whole genome shotgun (WGS) entry which is preliminary data.</text>
</comment>
<dbReference type="AlphaFoldDB" id="A0A4Q9QZC8"/>
<dbReference type="PANTHER" id="PTHR21017:SF17">
    <property type="entry name" value="PROTEIN NIPSNAP"/>
    <property type="match status" value="1"/>
</dbReference>
<dbReference type="OrthoDB" id="6182832at2"/>
<dbReference type="InterPro" id="IPR011008">
    <property type="entry name" value="Dimeric_a/b-barrel"/>
</dbReference>
<comment type="similarity">
    <text evidence="1">Belongs to the NipSnap family.</text>
</comment>
<reference evidence="3 4" key="1">
    <citation type="submission" date="2018-06" db="EMBL/GenBank/DDBJ databases">
        <title>Three novel Pseudomonas species isolated from symptomatic oak.</title>
        <authorList>
            <person name="Bueno-Gonzalez V."/>
            <person name="Brady C."/>
        </authorList>
    </citation>
    <scope>NUCLEOTIDE SEQUENCE [LARGE SCALE GENOMIC DNA]</scope>
    <source>
        <strain evidence="3 4">P6B</strain>
    </source>
</reference>
<sequence>MLYELTTLRCPPLAQDRVSNAAHAWVQQCPAALLGAWRADIGDLFKIKLLRAFDSAQALEAERQRALLNPTPYGVDAADVHLKMESLAPFPFLPPLQTGQRGAVYEFRTYWLQPGGLAPTMAAWQAAMGPATEYTQHLLVNMYALEGSPRIVHVWGFESLAQRQELRARHYALGLWPPKGGPQQIARANSTICVPEAYSPIH</sequence>
<accession>A0A4Q9QZC8</accession>